<dbReference type="EMBL" id="JAWRVI010000060">
    <property type="protein sequence ID" value="KAK4083101.1"/>
    <property type="molecule type" value="Genomic_DNA"/>
</dbReference>
<keyword evidence="10" id="KW-1185">Reference proteome</keyword>
<evidence type="ECO:0000256" key="6">
    <source>
        <dbReference type="ARBA" id="ARBA00049406"/>
    </source>
</evidence>
<dbReference type="SUPFAM" id="SSF53686">
    <property type="entry name" value="Tryptophan synthase beta subunit-like PLP-dependent enzymes"/>
    <property type="match status" value="1"/>
</dbReference>
<keyword evidence="5" id="KW-0456">Lyase</keyword>
<evidence type="ECO:0000259" key="8">
    <source>
        <dbReference type="Pfam" id="PF00291"/>
    </source>
</evidence>
<dbReference type="InterPro" id="IPR000634">
    <property type="entry name" value="Ser/Thr_deHydtase_PyrdxlP-BS"/>
</dbReference>
<feature type="region of interest" description="Disordered" evidence="7">
    <location>
        <begin position="253"/>
        <end position="273"/>
    </location>
</feature>
<name>A0ABR0BLA6_PURLI</name>
<dbReference type="PANTHER" id="PTHR48078:SF2">
    <property type="entry name" value="CATABOLIC L-SERINE_THREONINE DEHYDRATASE"/>
    <property type="match status" value="1"/>
</dbReference>
<feature type="region of interest" description="Disordered" evidence="7">
    <location>
        <begin position="93"/>
        <end position="113"/>
    </location>
</feature>
<evidence type="ECO:0000313" key="9">
    <source>
        <dbReference type="EMBL" id="KAK4083101.1"/>
    </source>
</evidence>
<comment type="caution">
    <text evidence="9">The sequence shown here is derived from an EMBL/GenBank/DDBJ whole genome shotgun (WGS) entry which is preliminary data.</text>
</comment>
<feature type="compositionally biased region" description="Basic and acidic residues" evidence="7">
    <location>
        <begin position="98"/>
        <end position="109"/>
    </location>
</feature>
<evidence type="ECO:0000256" key="2">
    <source>
        <dbReference type="ARBA" id="ARBA00010869"/>
    </source>
</evidence>
<accession>A0ABR0BLA6</accession>
<dbReference type="PROSITE" id="PS00165">
    <property type="entry name" value="DEHYDRATASE_SER_THR"/>
    <property type="match status" value="1"/>
</dbReference>
<evidence type="ECO:0000256" key="1">
    <source>
        <dbReference type="ARBA" id="ARBA00001933"/>
    </source>
</evidence>
<keyword evidence="4" id="KW-0663">Pyridoxal phosphate</keyword>
<dbReference type="CDD" id="cd06448">
    <property type="entry name" value="L-Ser-dehyd"/>
    <property type="match status" value="1"/>
</dbReference>
<evidence type="ECO:0000256" key="7">
    <source>
        <dbReference type="SAM" id="MobiDB-lite"/>
    </source>
</evidence>
<evidence type="ECO:0000313" key="10">
    <source>
        <dbReference type="Proteomes" id="UP001287286"/>
    </source>
</evidence>
<evidence type="ECO:0000256" key="5">
    <source>
        <dbReference type="ARBA" id="ARBA00023239"/>
    </source>
</evidence>
<proteinExistence type="inferred from homology"/>
<feature type="compositionally biased region" description="Polar residues" evidence="7">
    <location>
        <begin position="257"/>
        <end position="268"/>
    </location>
</feature>
<comment type="cofactor">
    <cofactor evidence="1">
        <name>pyridoxal 5'-phosphate</name>
        <dbReference type="ChEBI" id="CHEBI:597326"/>
    </cofactor>
</comment>
<dbReference type="Gene3D" id="3.40.50.1100">
    <property type="match status" value="2"/>
</dbReference>
<dbReference type="InterPro" id="IPR001926">
    <property type="entry name" value="TrpB-like_PALP"/>
</dbReference>
<dbReference type="InterPro" id="IPR036052">
    <property type="entry name" value="TrpB-like_PALP_sf"/>
</dbReference>
<dbReference type="PANTHER" id="PTHR48078">
    <property type="entry name" value="THREONINE DEHYDRATASE, MITOCHONDRIAL-RELATED"/>
    <property type="match status" value="1"/>
</dbReference>
<dbReference type="Pfam" id="PF00291">
    <property type="entry name" value="PALP"/>
    <property type="match status" value="1"/>
</dbReference>
<feature type="domain" description="Tryptophan synthase beta chain-like PALP" evidence="8">
    <location>
        <begin position="324"/>
        <end position="627"/>
    </location>
</feature>
<organism evidence="9 10">
    <name type="scientific">Purpureocillium lilacinum</name>
    <name type="common">Paecilomyces lilacinus</name>
    <dbReference type="NCBI Taxonomy" id="33203"/>
    <lineage>
        <taxon>Eukaryota</taxon>
        <taxon>Fungi</taxon>
        <taxon>Dikarya</taxon>
        <taxon>Ascomycota</taxon>
        <taxon>Pezizomycotina</taxon>
        <taxon>Sordariomycetes</taxon>
        <taxon>Hypocreomycetidae</taxon>
        <taxon>Hypocreales</taxon>
        <taxon>Ophiocordycipitaceae</taxon>
        <taxon>Purpureocillium</taxon>
    </lineage>
</organism>
<evidence type="ECO:0000256" key="3">
    <source>
        <dbReference type="ARBA" id="ARBA00012093"/>
    </source>
</evidence>
<comment type="similarity">
    <text evidence="2">Belongs to the serine/threonine dehydratase family.</text>
</comment>
<dbReference type="EC" id="4.3.1.17" evidence="3"/>
<protein>
    <recommendedName>
        <fullName evidence="3">L-serine ammonia-lyase</fullName>
        <ecNumber evidence="3">4.3.1.17</ecNumber>
    </recommendedName>
</protein>
<gene>
    <name evidence="9" type="ORF">Purlil1_10913</name>
</gene>
<dbReference type="Proteomes" id="UP001287286">
    <property type="component" value="Unassembled WGS sequence"/>
</dbReference>
<dbReference type="InterPro" id="IPR050147">
    <property type="entry name" value="Ser/Thr_Dehydratase"/>
</dbReference>
<reference evidence="9 10" key="1">
    <citation type="journal article" date="2024" name="Microbiol. Resour. Announc.">
        <title>Genome annotations for the ascomycete fungi Trichoderma harzianum, Trichoderma aggressivum, and Purpureocillium lilacinum.</title>
        <authorList>
            <person name="Beijen E.P.W."/>
            <person name="Ohm R.A."/>
        </authorList>
    </citation>
    <scope>NUCLEOTIDE SEQUENCE [LARGE SCALE GENOMIC DNA]</scope>
    <source>
        <strain evidence="9 10">CBS 150709</strain>
    </source>
</reference>
<comment type="catalytic activity">
    <reaction evidence="6">
        <text>L-serine = pyruvate + NH4(+)</text>
        <dbReference type="Rhea" id="RHEA:19169"/>
        <dbReference type="ChEBI" id="CHEBI:15361"/>
        <dbReference type="ChEBI" id="CHEBI:28938"/>
        <dbReference type="ChEBI" id="CHEBI:33384"/>
        <dbReference type="EC" id="4.3.1.17"/>
    </reaction>
</comment>
<evidence type="ECO:0000256" key="4">
    <source>
        <dbReference type="ARBA" id="ARBA00022898"/>
    </source>
</evidence>
<sequence>MRKVHTQPRISLSLPPLHSTTTASGRLLVGEAARDPRRHGREFIVIVSILIIIAKRLPPSGIPTLPPDPRPVSQLPGDFGAACCWPLARRDRRSSRVTRHDTTGQEARQEPSTAQYCTAPLPAPVSILVATVDAPFPQEPFPGHTGIIILAQRSLAAAVASPLGGRGQNLDTDLELLQASGDRGELAKTMRSQGKEDMLAASEADHEPRVRAMGVFHGPDEYLYLGPRLTFDGCGSTADPAGAGGAAILDPSPPSPHTVSTFESSLSNAPPPAPPGLEVGLRRAGIQSVVFNNNYTLLRCLPSPSFVSFNDNMGSLGSDAKLPWSKTPCVQSPQLSRIAGCNIYMKLDNLQPSGSFKSRGIGNLMTRAAATATGDVHFYCSSGGNAGLACATSAVALNKPATIVIPMTTSDLMKNKLLDLGVEVHQTGKNLAAADEYLRTELLSKDPQGVYVPPFDHPHVWDGASTIIPELRDQMDVPMDAIVCSVGGGGLFNGLMQGIESYPWSGCKPDVVCVETDGADSLNASLRAQSHITLPEITSIATSLGCSRVSAETWKWAQYPNTHSLVVSDADAAISCVRFADDARHLVEVSCGAALATVYRGDLRERLGRGMSDDEWAQKNIVLIVCGGSGVTLGILDQYVKEYAHQTAIKV</sequence>